<dbReference type="PANTHER" id="PTHR45138">
    <property type="entry name" value="REGULATORY COMPONENTS OF SENSORY TRANSDUCTION SYSTEM"/>
    <property type="match status" value="1"/>
</dbReference>
<sequence>MGSSWAPPPLTQSIDWAADTHVQAHVRTRTRTRTRVSTNNQQVSEQGMRMRRMLLGHTVYAATLGLVCCLTWIGELSPQSLAIYSTLLIATTLSFMLMIRLGWNLRFKDPSLTTWAILLPSLYATWVLFQLDDAVHRAPLLFMGVVGLLFGAFVNRPKTMAWIAVALVLYYAAVIGALQLFAPQRITWSEELLLFVAYAATQAQIVLVSLYIAGLRSRLVRKNKALKEASQRLEELATRDALTGLPNRRACFEQLDHERSRTKAMVTGGACKSLCIALLDVDHFKRINDCFGHGVGDDALIQIGRAVRAVLRKQDFFGRYGGEEFVLTLPMTPSDTALDLLESVRHAIAMIDLEHNGQIVDLSASLGAAIHAPGEAIEKTLTRADAALYEAKNLGRNRVCLAPELRPHAQAV</sequence>
<evidence type="ECO:0000259" key="6">
    <source>
        <dbReference type="PROSITE" id="PS50887"/>
    </source>
</evidence>
<dbReference type="InterPro" id="IPR000160">
    <property type="entry name" value="GGDEF_dom"/>
</dbReference>
<accession>A0A363UN94</accession>
<comment type="cofactor">
    <cofactor evidence="1">
        <name>Mg(2+)</name>
        <dbReference type="ChEBI" id="CHEBI:18420"/>
    </cofactor>
</comment>
<dbReference type="PANTHER" id="PTHR45138:SF9">
    <property type="entry name" value="DIGUANYLATE CYCLASE DGCM-RELATED"/>
    <property type="match status" value="1"/>
</dbReference>
<feature type="transmembrane region" description="Helical" evidence="5">
    <location>
        <begin position="54"/>
        <end position="74"/>
    </location>
</feature>
<comment type="catalytic activity">
    <reaction evidence="3">
        <text>2 GTP = 3',3'-c-di-GMP + 2 diphosphate</text>
        <dbReference type="Rhea" id="RHEA:24898"/>
        <dbReference type="ChEBI" id="CHEBI:33019"/>
        <dbReference type="ChEBI" id="CHEBI:37565"/>
        <dbReference type="ChEBI" id="CHEBI:58805"/>
        <dbReference type="EC" id="2.7.7.65"/>
    </reaction>
</comment>
<dbReference type="NCBIfam" id="TIGR00254">
    <property type="entry name" value="GGDEF"/>
    <property type="match status" value="1"/>
</dbReference>
<evidence type="ECO:0000313" key="8">
    <source>
        <dbReference type="Proteomes" id="UP000251800"/>
    </source>
</evidence>
<evidence type="ECO:0000256" key="2">
    <source>
        <dbReference type="ARBA" id="ARBA00012528"/>
    </source>
</evidence>
<evidence type="ECO:0000313" key="7">
    <source>
        <dbReference type="EMBL" id="PWN56899.1"/>
    </source>
</evidence>
<dbReference type="EC" id="2.7.7.65" evidence="2"/>
<organism evidence="7 8">
    <name type="scientific">Abyssibacter profundi</name>
    <dbReference type="NCBI Taxonomy" id="2182787"/>
    <lineage>
        <taxon>Bacteria</taxon>
        <taxon>Pseudomonadati</taxon>
        <taxon>Pseudomonadota</taxon>
        <taxon>Gammaproteobacteria</taxon>
        <taxon>Chromatiales</taxon>
        <taxon>Oceanococcaceae</taxon>
        <taxon>Abyssibacter</taxon>
    </lineage>
</organism>
<evidence type="ECO:0000256" key="3">
    <source>
        <dbReference type="ARBA" id="ARBA00034247"/>
    </source>
</evidence>
<dbReference type="InterPro" id="IPR029787">
    <property type="entry name" value="Nucleotide_cyclase"/>
</dbReference>
<dbReference type="EMBL" id="QEQK01000004">
    <property type="protein sequence ID" value="PWN56899.1"/>
    <property type="molecule type" value="Genomic_DNA"/>
</dbReference>
<feature type="transmembrane region" description="Helical" evidence="5">
    <location>
        <begin position="80"/>
        <end position="99"/>
    </location>
</feature>
<evidence type="ECO:0000256" key="5">
    <source>
        <dbReference type="SAM" id="Phobius"/>
    </source>
</evidence>
<dbReference type="Pfam" id="PF00990">
    <property type="entry name" value="GGDEF"/>
    <property type="match status" value="1"/>
</dbReference>
<dbReference type="Gene3D" id="3.30.70.270">
    <property type="match status" value="1"/>
</dbReference>
<feature type="domain" description="GGDEF" evidence="6">
    <location>
        <begin position="272"/>
        <end position="404"/>
    </location>
</feature>
<evidence type="ECO:0000256" key="1">
    <source>
        <dbReference type="ARBA" id="ARBA00001946"/>
    </source>
</evidence>
<name>A0A363UN94_9GAMM</name>
<reference evidence="7 8" key="1">
    <citation type="submission" date="2018-05" db="EMBL/GenBank/DDBJ databases">
        <title>Abyssibacter profundi OUC007T gen. nov., sp. nov, a marine bacterium isolated from seawater of the Mariana Trench.</title>
        <authorList>
            <person name="Zhou S."/>
        </authorList>
    </citation>
    <scope>NUCLEOTIDE SEQUENCE [LARGE SCALE GENOMIC DNA]</scope>
    <source>
        <strain evidence="7 8">OUC007</strain>
    </source>
</reference>
<feature type="transmembrane region" description="Helical" evidence="5">
    <location>
        <begin position="193"/>
        <end position="214"/>
    </location>
</feature>
<evidence type="ECO:0000256" key="4">
    <source>
        <dbReference type="SAM" id="Coils"/>
    </source>
</evidence>
<dbReference type="GO" id="GO:0052621">
    <property type="term" value="F:diguanylate cyclase activity"/>
    <property type="evidence" value="ECO:0007669"/>
    <property type="project" value="UniProtKB-EC"/>
</dbReference>
<keyword evidence="5" id="KW-0812">Transmembrane</keyword>
<dbReference type="OrthoDB" id="9803824at2"/>
<keyword evidence="5" id="KW-0472">Membrane</keyword>
<comment type="caution">
    <text evidence="7">The sequence shown here is derived from an EMBL/GenBank/DDBJ whole genome shotgun (WGS) entry which is preliminary data.</text>
</comment>
<keyword evidence="5" id="KW-1133">Transmembrane helix</keyword>
<gene>
    <name evidence="7" type="ORF">DEH80_05645</name>
</gene>
<dbReference type="AlphaFoldDB" id="A0A363UN94"/>
<feature type="transmembrane region" description="Helical" evidence="5">
    <location>
        <begin position="135"/>
        <end position="154"/>
    </location>
</feature>
<dbReference type="Proteomes" id="UP000251800">
    <property type="component" value="Unassembled WGS sequence"/>
</dbReference>
<protein>
    <recommendedName>
        <fullName evidence="2">diguanylate cyclase</fullName>
        <ecNumber evidence="2">2.7.7.65</ecNumber>
    </recommendedName>
</protein>
<dbReference type="CDD" id="cd01949">
    <property type="entry name" value="GGDEF"/>
    <property type="match status" value="1"/>
</dbReference>
<proteinExistence type="predicted"/>
<feature type="transmembrane region" description="Helical" evidence="5">
    <location>
        <begin position="111"/>
        <end position="129"/>
    </location>
</feature>
<dbReference type="FunFam" id="3.30.70.270:FF:000001">
    <property type="entry name" value="Diguanylate cyclase domain protein"/>
    <property type="match status" value="1"/>
</dbReference>
<feature type="coiled-coil region" evidence="4">
    <location>
        <begin position="212"/>
        <end position="239"/>
    </location>
</feature>
<dbReference type="SUPFAM" id="SSF55073">
    <property type="entry name" value="Nucleotide cyclase"/>
    <property type="match status" value="1"/>
</dbReference>
<dbReference type="SMART" id="SM00267">
    <property type="entry name" value="GGDEF"/>
    <property type="match status" value="1"/>
</dbReference>
<dbReference type="PROSITE" id="PS50887">
    <property type="entry name" value="GGDEF"/>
    <property type="match status" value="1"/>
</dbReference>
<keyword evidence="4" id="KW-0175">Coiled coil</keyword>
<dbReference type="InterPro" id="IPR050469">
    <property type="entry name" value="Diguanylate_Cyclase"/>
</dbReference>
<feature type="transmembrane region" description="Helical" evidence="5">
    <location>
        <begin position="161"/>
        <end position="181"/>
    </location>
</feature>
<dbReference type="InterPro" id="IPR043128">
    <property type="entry name" value="Rev_trsase/Diguanyl_cyclase"/>
</dbReference>
<keyword evidence="8" id="KW-1185">Reference proteome</keyword>